<dbReference type="SUPFAM" id="SSF53067">
    <property type="entry name" value="Actin-like ATPase domain"/>
    <property type="match status" value="2"/>
</dbReference>
<evidence type="ECO:0000256" key="3">
    <source>
        <dbReference type="ARBA" id="ARBA00023136"/>
    </source>
</evidence>
<dbReference type="InterPro" id="IPR043129">
    <property type="entry name" value="ATPase_NBD"/>
</dbReference>
<dbReference type="Pfam" id="PF14450">
    <property type="entry name" value="FtsA"/>
    <property type="match status" value="1"/>
</dbReference>
<name>A0A520MTD0_9GAMM</name>
<evidence type="ECO:0000256" key="1">
    <source>
        <dbReference type="ARBA" id="ARBA00022475"/>
    </source>
</evidence>
<evidence type="ECO:0000313" key="8">
    <source>
        <dbReference type="Proteomes" id="UP000320146"/>
    </source>
</evidence>
<sequence>MICLLDLGTSKISSILIKNETNTPEVIAFSSVETSGIKRGSIINISSTAKAVLAGINQIESQSNEKIKELHIGLSGEEISSTNSIGQVKISDKEVTIRDIEKALNMSKTMNVPNDKTLLYAVPSEYLIDGQNGIVDPLGMNGVKLEARTHLIHFSKNTKENILKCIRLASNSLSVTNLYYNQLGVAEAVLSQEQKKLGVCLIDIGAGTTDITVYKNNSILFSKVLPYAGDYVTESIALSLDISSREAEQIKKKYGCALSDIATEDMLKINVSGSSQSISRKMLAGQIEHSFSKILRHCVSCLEENGLINHISGGFVLTGGSANLEGMVDLGERVTNGNFKIGLPENNLPEKSAKLLKPEFSALLGLAKFYALEQDKEFTFNQSKGIIARVLEWIRTEL</sequence>
<dbReference type="GO" id="GO:0009898">
    <property type="term" value="C:cytoplasmic side of plasma membrane"/>
    <property type="evidence" value="ECO:0007669"/>
    <property type="project" value="UniProtKB-UniRule"/>
</dbReference>
<proteinExistence type="inferred from homology"/>
<dbReference type="Pfam" id="PF02491">
    <property type="entry name" value="SHS2_FTSA"/>
    <property type="match status" value="1"/>
</dbReference>
<evidence type="ECO:0000256" key="4">
    <source>
        <dbReference type="ARBA" id="ARBA00023306"/>
    </source>
</evidence>
<evidence type="ECO:0000259" key="6">
    <source>
        <dbReference type="SMART" id="SM00842"/>
    </source>
</evidence>
<dbReference type="PANTHER" id="PTHR32432:SF4">
    <property type="entry name" value="CELL DIVISION PROTEIN FTSA"/>
    <property type="match status" value="1"/>
</dbReference>
<reference evidence="7 8" key="1">
    <citation type="submission" date="2019-02" db="EMBL/GenBank/DDBJ databases">
        <title>Prokaryotic population dynamics and viral predation in marine succession experiment using metagenomics: the confinement effect.</title>
        <authorList>
            <person name="Haro-Moreno J.M."/>
            <person name="Rodriguez-Valera F."/>
            <person name="Lopez-Perez M."/>
        </authorList>
    </citation>
    <scope>NUCLEOTIDE SEQUENCE [LARGE SCALE GENOMIC DNA]</scope>
    <source>
        <strain evidence="7">MED-G166</strain>
    </source>
</reference>
<organism evidence="7 8">
    <name type="scientific">SAR86 cluster bacterium</name>
    <dbReference type="NCBI Taxonomy" id="2030880"/>
    <lineage>
        <taxon>Bacteria</taxon>
        <taxon>Pseudomonadati</taxon>
        <taxon>Pseudomonadota</taxon>
        <taxon>Gammaproteobacteria</taxon>
        <taxon>SAR86 cluster</taxon>
    </lineage>
</organism>
<dbReference type="Gene3D" id="3.30.420.40">
    <property type="match status" value="1"/>
</dbReference>
<comment type="subcellular location">
    <subcellularLocation>
        <location evidence="5">Cell membrane</location>
        <topology evidence="5">Peripheral membrane protein</topology>
        <orientation evidence="5">Cytoplasmic side</orientation>
    </subcellularLocation>
    <text evidence="5">Localizes to the Z ring in an FtsZ-dependent manner. Targeted to the membrane through a conserved C-terminal amphipathic helix.</text>
</comment>
<evidence type="ECO:0000256" key="5">
    <source>
        <dbReference type="HAMAP-Rule" id="MF_02033"/>
    </source>
</evidence>
<protein>
    <recommendedName>
        <fullName evidence="5">Cell division protein FtsA</fullName>
    </recommendedName>
</protein>
<dbReference type="SMART" id="SM00842">
    <property type="entry name" value="FtsA"/>
    <property type="match status" value="1"/>
</dbReference>
<dbReference type="Gene3D" id="3.30.1490.110">
    <property type="match status" value="1"/>
</dbReference>
<dbReference type="AlphaFoldDB" id="A0A520MTD0"/>
<feature type="domain" description="SHS2" evidence="6">
    <location>
        <begin position="2"/>
        <end position="189"/>
    </location>
</feature>
<keyword evidence="1 5" id="KW-1003">Cell membrane</keyword>
<dbReference type="GO" id="GO:0043093">
    <property type="term" value="P:FtsZ-dependent cytokinesis"/>
    <property type="evidence" value="ECO:0007669"/>
    <property type="project" value="UniProtKB-UniRule"/>
</dbReference>
<evidence type="ECO:0000256" key="2">
    <source>
        <dbReference type="ARBA" id="ARBA00022618"/>
    </source>
</evidence>
<dbReference type="HAMAP" id="MF_02033">
    <property type="entry name" value="FtsA"/>
    <property type="match status" value="1"/>
</dbReference>
<gene>
    <name evidence="5 7" type="primary">ftsA</name>
    <name evidence="7" type="ORF">EVA99_01590</name>
</gene>
<dbReference type="InterPro" id="IPR050696">
    <property type="entry name" value="FtsA/MreB"/>
</dbReference>
<dbReference type="InterPro" id="IPR003494">
    <property type="entry name" value="SHS2_FtsA"/>
</dbReference>
<dbReference type="NCBIfam" id="TIGR01174">
    <property type="entry name" value="ftsA"/>
    <property type="match status" value="1"/>
</dbReference>
<dbReference type="PANTHER" id="PTHR32432">
    <property type="entry name" value="CELL DIVISION PROTEIN FTSA-RELATED"/>
    <property type="match status" value="1"/>
</dbReference>
<dbReference type="Proteomes" id="UP000320146">
    <property type="component" value="Unassembled WGS sequence"/>
</dbReference>
<dbReference type="EMBL" id="SHBL01000007">
    <property type="protein sequence ID" value="RZO24469.1"/>
    <property type="molecule type" value="Genomic_DNA"/>
</dbReference>
<accession>A0A520MTD0</accession>
<dbReference type="PIRSF" id="PIRSF003101">
    <property type="entry name" value="FtsA"/>
    <property type="match status" value="1"/>
</dbReference>
<evidence type="ECO:0000313" key="7">
    <source>
        <dbReference type="EMBL" id="RZO24469.1"/>
    </source>
</evidence>
<keyword evidence="4 5" id="KW-0131">Cell cycle</keyword>
<keyword evidence="2 5" id="KW-0132">Cell division</keyword>
<keyword evidence="3 5" id="KW-0472">Membrane</keyword>
<dbReference type="InterPro" id="IPR020823">
    <property type="entry name" value="Cell_div_FtsA"/>
</dbReference>
<dbReference type="GO" id="GO:0032153">
    <property type="term" value="C:cell division site"/>
    <property type="evidence" value="ECO:0007669"/>
    <property type="project" value="UniProtKB-UniRule"/>
</dbReference>
<dbReference type="CDD" id="cd24048">
    <property type="entry name" value="ASKHA_NBD_FtsA"/>
    <property type="match status" value="1"/>
</dbReference>
<comment type="caution">
    <text evidence="7">The sequence shown here is derived from an EMBL/GenBank/DDBJ whole genome shotgun (WGS) entry which is preliminary data.</text>
</comment>
<comment type="subunit">
    <text evidence="5">Self-interacts. Interacts with FtsZ.</text>
</comment>
<comment type="function">
    <text evidence="5">Cell division protein that is involved in the assembly of the Z ring. May serve as a membrane anchor for the Z ring.</text>
</comment>
<comment type="similarity">
    <text evidence="5">Belongs to the FtsA/MreB family.</text>
</comment>